<dbReference type="InParanoid" id="G3PPV8"/>
<dbReference type="Ensembl" id="ENSGACT00000019681.1">
    <property type="protein sequence ID" value="ENSGACP00000019643.1"/>
    <property type="gene ID" value="ENSGACG00000014881.1"/>
</dbReference>
<proteinExistence type="predicted"/>
<dbReference type="Bgee" id="ENSGACG00000014881">
    <property type="expression patterns" value="Expressed in mesonephros and 13 other cell types or tissues"/>
</dbReference>
<evidence type="ECO:0000313" key="1">
    <source>
        <dbReference type="Ensembl" id="ENSGACP00000019643.1"/>
    </source>
</evidence>
<reference evidence="1" key="1">
    <citation type="submission" date="2006-01" db="EMBL/GenBank/DDBJ databases">
        <authorList>
            <person name="Lindblad-Toh K."/>
            <person name="Mauceli E."/>
            <person name="Grabherr M."/>
            <person name="Chang J.L."/>
            <person name="Lander E.S."/>
        </authorList>
    </citation>
    <scope>NUCLEOTIDE SEQUENCE [LARGE SCALE GENOMIC DNA]</scope>
</reference>
<organism evidence="1">
    <name type="scientific">Gasterosteus aculeatus</name>
    <name type="common">Three-spined stickleback</name>
    <dbReference type="NCBI Taxonomy" id="69293"/>
    <lineage>
        <taxon>Eukaryota</taxon>
        <taxon>Metazoa</taxon>
        <taxon>Chordata</taxon>
        <taxon>Craniata</taxon>
        <taxon>Vertebrata</taxon>
        <taxon>Euteleostomi</taxon>
        <taxon>Actinopterygii</taxon>
        <taxon>Neopterygii</taxon>
        <taxon>Teleostei</taxon>
        <taxon>Neoteleostei</taxon>
        <taxon>Acanthomorphata</taxon>
        <taxon>Eupercaria</taxon>
        <taxon>Perciformes</taxon>
        <taxon>Cottioidei</taxon>
        <taxon>Gasterosteales</taxon>
        <taxon>Gasterosteidae</taxon>
        <taxon>Gasterosteus</taxon>
    </lineage>
</organism>
<dbReference type="AlphaFoldDB" id="G3PPV8"/>
<protein>
    <submittedName>
        <fullName evidence="1">Uncharacterized protein</fullName>
    </submittedName>
</protein>
<name>G3PPV8_GASAC</name>
<accession>G3PPV8</accession>
<sequence>HHRIRRPDGHAAALNSWRGSHEQVEGLLLLQREPGEVRGRTVPLEEENQEVNPSEDYCHRSHLHFLIKLLFSSLAHRLPSNAVCINIIKT</sequence>
<reference evidence="1" key="2">
    <citation type="submission" date="2024-04" db="UniProtKB">
        <authorList>
            <consortium name="Ensembl"/>
        </authorList>
    </citation>
    <scope>IDENTIFICATION</scope>
</reference>